<organism evidence="2">
    <name type="scientific">Tunturiibacter psychrotolerans</name>
    <dbReference type="NCBI Taxonomy" id="3069686"/>
    <lineage>
        <taxon>Bacteria</taxon>
        <taxon>Pseudomonadati</taxon>
        <taxon>Acidobacteriota</taxon>
        <taxon>Terriglobia</taxon>
        <taxon>Terriglobales</taxon>
        <taxon>Acidobacteriaceae</taxon>
        <taxon>Tunturiibacter</taxon>
    </lineage>
</organism>
<proteinExistence type="predicted"/>
<gene>
    <name evidence="2" type="ORF">RBB77_05620</name>
</gene>
<evidence type="ECO:0000259" key="1">
    <source>
        <dbReference type="Pfam" id="PF21746"/>
    </source>
</evidence>
<feature type="domain" description="DUF6869" evidence="1">
    <location>
        <begin position="21"/>
        <end position="125"/>
    </location>
</feature>
<dbReference type="EMBL" id="CP132942">
    <property type="protein sequence ID" value="XCB34373.1"/>
    <property type="molecule type" value="Genomic_DNA"/>
</dbReference>
<protein>
    <recommendedName>
        <fullName evidence="1">DUF6869 domain-containing protein</fullName>
    </recommendedName>
</protein>
<dbReference type="KEGG" id="tpsc:RBB77_05620"/>
<dbReference type="InterPro" id="IPR049221">
    <property type="entry name" value="DUF6869"/>
</dbReference>
<dbReference type="RefSeq" id="WP_353065449.1">
    <property type="nucleotide sequence ID" value="NZ_CP132942.1"/>
</dbReference>
<accession>A0AAU7ZTN9</accession>
<reference evidence="2" key="1">
    <citation type="submission" date="2023-08" db="EMBL/GenBank/DDBJ databases">
        <authorList>
            <person name="Messyasz A."/>
            <person name="Mannisto M.K."/>
            <person name="Kerkhof L.J."/>
            <person name="Haggblom M."/>
        </authorList>
    </citation>
    <scope>NUCLEOTIDE SEQUENCE</scope>
    <source>
        <strain evidence="2">X5P6</strain>
    </source>
</reference>
<reference evidence="2" key="2">
    <citation type="journal article" date="2024" name="Environ. Microbiol.">
        <title>Genome analysis and description of Tunturibacter gen. nov. expands the diversity of Terriglobia in tundra soils.</title>
        <authorList>
            <person name="Messyasz A."/>
            <person name="Mannisto M.K."/>
            <person name="Kerkhof L.J."/>
            <person name="Haggblom M.M."/>
        </authorList>
    </citation>
    <scope>NUCLEOTIDE SEQUENCE</scope>
    <source>
        <strain evidence="2">X5P6</strain>
    </source>
</reference>
<dbReference type="Pfam" id="PF21746">
    <property type="entry name" value="DUF6869"/>
    <property type="match status" value="1"/>
</dbReference>
<sequence length="132" mass="15477">MTEEDLNKLADAWIRYYHAPKNSKAYEETVWATEEELDLLFDGKSEELWQVILKVHERDQSIAIRQVLSAGTIENLLSHFGELYIERVEEKARQDPAFAKVLGGVWQDQMSDEIWSRLQAVWDRRGWDGIPE</sequence>
<evidence type="ECO:0000313" key="2">
    <source>
        <dbReference type="EMBL" id="XCB34373.1"/>
    </source>
</evidence>
<name>A0AAU7ZTN9_9BACT</name>
<dbReference type="AlphaFoldDB" id="A0AAU7ZTN9"/>